<dbReference type="AlphaFoldDB" id="A0A523VZW7"/>
<evidence type="ECO:0000259" key="7">
    <source>
        <dbReference type="Pfam" id="PF01676"/>
    </source>
</evidence>
<dbReference type="InterPro" id="IPR023665">
    <property type="entry name" value="ApgAM_prokaryotes"/>
</dbReference>
<accession>A0A523VZW7</accession>
<dbReference type="NCBIfam" id="NF003104">
    <property type="entry name" value="PRK04024.1"/>
    <property type="match status" value="1"/>
</dbReference>
<evidence type="ECO:0000256" key="4">
    <source>
        <dbReference type="ARBA" id="ARBA00005524"/>
    </source>
</evidence>
<dbReference type="HAMAP" id="MF_01402_A">
    <property type="entry name" value="ApgM_A"/>
    <property type="match status" value="1"/>
</dbReference>
<proteinExistence type="inferred from homology"/>
<dbReference type="InterPro" id="IPR042253">
    <property type="entry name" value="Pglycerate_mutase_ApgM_sf"/>
</dbReference>
<feature type="domain" description="Metalloenzyme" evidence="7">
    <location>
        <begin position="6"/>
        <end position="397"/>
    </location>
</feature>
<evidence type="ECO:0000313" key="9">
    <source>
        <dbReference type="Proteomes" id="UP000319130"/>
    </source>
</evidence>
<dbReference type="EMBL" id="SOIZ01000307">
    <property type="protein sequence ID" value="TET60316.1"/>
    <property type="molecule type" value="Genomic_DNA"/>
</dbReference>
<dbReference type="Gene3D" id="3.40.720.10">
    <property type="entry name" value="Alkaline Phosphatase, subunit A"/>
    <property type="match status" value="2"/>
</dbReference>
<dbReference type="InterPro" id="IPR004456">
    <property type="entry name" value="Pglycerate_mutase_ApgM"/>
</dbReference>
<comment type="similarity">
    <text evidence="4">Belongs to the BPG-independent phosphoglycerate mutase family. A-PGAM subfamily.</text>
</comment>
<keyword evidence="6 8" id="KW-0413">Isomerase</keyword>
<keyword evidence="5" id="KW-0324">Glycolysis</keyword>
<dbReference type="GO" id="GO:0046872">
    <property type="term" value="F:metal ion binding"/>
    <property type="evidence" value="ECO:0007669"/>
    <property type="project" value="InterPro"/>
</dbReference>
<gene>
    <name evidence="8" type="ORF">E3J48_06850</name>
</gene>
<dbReference type="CDD" id="cd16011">
    <property type="entry name" value="iPGM_like"/>
    <property type="match status" value="1"/>
</dbReference>
<evidence type="ECO:0000256" key="2">
    <source>
        <dbReference type="ARBA" id="ARBA00002315"/>
    </source>
</evidence>
<evidence type="ECO:0000256" key="6">
    <source>
        <dbReference type="ARBA" id="ARBA00023235"/>
    </source>
</evidence>
<dbReference type="NCBIfam" id="TIGR00306">
    <property type="entry name" value="apgM"/>
    <property type="match status" value="1"/>
</dbReference>
<comment type="function">
    <text evidence="2">Catalyzes the interconversion of 2-phosphoglycerate and 3-phosphoglycerate.</text>
</comment>
<dbReference type="GO" id="GO:0004619">
    <property type="term" value="F:phosphoglycerate mutase activity"/>
    <property type="evidence" value="ECO:0007669"/>
    <property type="project" value="UniProtKB-EC"/>
</dbReference>
<comment type="pathway">
    <text evidence="3">Carbohydrate degradation.</text>
</comment>
<name>A0A523VZW7_UNCAE</name>
<dbReference type="PANTHER" id="PTHR31209">
    <property type="entry name" value="COFACTOR-INDEPENDENT PHOSPHOGLYCERATE MUTASE"/>
    <property type="match status" value="1"/>
</dbReference>
<reference evidence="8 9" key="1">
    <citation type="submission" date="2019-03" db="EMBL/GenBank/DDBJ databases">
        <title>Metabolic potential of uncultured bacteria and archaea associated with petroleum seepage in deep-sea sediments.</title>
        <authorList>
            <person name="Dong X."/>
            <person name="Hubert C."/>
        </authorList>
    </citation>
    <scope>NUCLEOTIDE SEQUENCE [LARGE SCALE GENOMIC DNA]</scope>
    <source>
        <strain evidence="8">E29_bin52</strain>
    </source>
</reference>
<comment type="caution">
    <text evidence="8">The sequence shown here is derived from an EMBL/GenBank/DDBJ whole genome shotgun (WGS) entry which is preliminary data.</text>
</comment>
<evidence type="ECO:0000256" key="1">
    <source>
        <dbReference type="ARBA" id="ARBA00000370"/>
    </source>
</evidence>
<dbReference type="Pfam" id="PF01676">
    <property type="entry name" value="Metalloenzyme"/>
    <property type="match status" value="1"/>
</dbReference>
<evidence type="ECO:0000313" key="8">
    <source>
        <dbReference type="EMBL" id="TET60316.1"/>
    </source>
</evidence>
<sequence length="408" mass="43811">MSLERKAVLVVVDGLGDRAVENGKTPLQLAKKPTLDGLATEGSTGLMSTLGRGIIPGSDTAHLALLGYEPNLYYKGRGPLEALGVGIELREGDVAFRCNFATVDRSGRIIDRRAGRLREEGKELAKSFQGMVIEGIEVLVFSSTEHRGVLILRGNGLSPAVSDTDPHGSLPGSVLESTPLEKQEKAAKTARIVNQVVERSRGILPSHPVNKERKKEGKLPANIILTRGAGIYEEVPSLEDRYGFTSCCIAGAALYRGVAKYAGMSIIEVAGATGRLDTDVEAKGRACQRALKKFDFVFLHVKGADSASHDGNLENKLLMIEKIDRLAQVLKDEDVYLIVTADHSTPLSLGRHSSDPVPVMISGEGIRRDGVSSFDEISTSRGCLGHLTALELHRITVDLMGFAHLVGS</sequence>
<dbReference type="InterPro" id="IPR017850">
    <property type="entry name" value="Alkaline_phosphatase_core_sf"/>
</dbReference>
<dbReference type="Pfam" id="PF10143">
    <property type="entry name" value="PhosphMutase"/>
    <property type="match status" value="1"/>
</dbReference>
<dbReference type="GO" id="GO:0006096">
    <property type="term" value="P:glycolytic process"/>
    <property type="evidence" value="ECO:0007669"/>
    <property type="project" value="UniProtKB-KW"/>
</dbReference>
<dbReference type="PIRSF" id="PIRSF006392">
    <property type="entry name" value="IPGAM_arch"/>
    <property type="match status" value="1"/>
</dbReference>
<evidence type="ECO:0000256" key="3">
    <source>
        <dbReference type="ARBA" id="ARBA00004921"/>
    </source>
</evidence>
<dbReference type="SUPFAM" id="SSF53649">
    <property type="entry name" value="Alkaline phosphatase-like"/>
    <property type="match status" value="1"/>
</dbReference>
<dbReference type="EC" id="5.4.2.12" evidence="8"/>
<evidence type="ECO:0000256" key="5">
    <source>
        <dbReference type="ARBA" id="ARBA00023152"/>
    </source>
</evidence>
<dbReference type="Gene3D" id="3.30.70.2130">
    <property type="entry name" value="Metalloenzyme domain"/>
    <property type="match status" value="1"/>
</dbReference>
<protein>
    <submittedName>
        <fullName evidence="8">2,3-bisphosphoglycerate-independent phosphoglycerate mutase</fullName>
        <ecNumber evidence="8">5.4.2.12</ecNumber>
    </submittedName>
</protein>
<dbReference type="PANTHER" id="PTHR31209:SF0">
    <property type="entry name" value="METALLOENZYME DOMAIN-CONTAINING PROTEIN"/>
    <property type="match status" value="1"/>
</dbReference>
<organism evidence="8 9">
    <name type="scientific">Aerophobetes bacterium</name>
    <dbReference type="NCBI Taxonomy" id="2030807"/>
    <lineage>
        <taxon>Bacteria</taxon>
        <taxon>Candidatus Aerophobota</taxon>
    </lineage>
</organism>
<dbReference type="InterPro" id="IPR006124">
    <property type="entry name" value="Metalloenzyme"/>
</dbReference>
<dbReference type="Proteomes" id="UP000319130">
    <property type="component" value="Unassembled WGS sequence"/>
</dbReference>
<comment type="catalytic activity">
    <reaction evidence="1">
        <text>(2R)-2-phosphoglycerate = (2R)-3-phosphoglycerate</text>
        <dbReference type="Rhea" id="RHEA:15901"/>
        <dbReference type="ChEBI" id="CHEBI:58272"/>
        <dbReference type="ChEBI" id="CHEBI:58289"/>
        <dbReference type="EC" id="5.4.2.12"/>
    </reaction>
</comment>